<dbReference type="InterPro" id="IPR014433">
    <property type="entry name" value="CooC"/>
</dbReference>
<proteinExistence type="predicted"/>
<dbReference type="GO" id="GO:0005524">
    <property type="term" value="F:ATP binding"/>
    <property type="evidence" value="ECO:0007669"/>
    <property type="project" value="UniProtKB-KW"/>
</dbReference>
<dbReference type="InterPro" id="IPR050625">
    <property type="entry name" value="ParA/MinD_ATPase"/>
</dbReference>
<name>A0A0F9W3Y8_9ZZZZ</name>
<dbReference type="PIRSF" id="PIRSF005647">
    <property type="entry name" value="CooC"/>
    <property type="match status" value="1"/>
</dbReference>
<gene>
    <name evidence="4" type="ORF">LCGC14_0015560</name>
</gene>
<dbReference type="GO" id="GO:0051782">
    <property type="term" value="P:negative regulation of cell division"/>
    <property type="evidence" value="ECO:0007669"/>
    <property type="project" value="TreeGrafter"/>
</dbReference>
<evidence type="ECO:0000256" key="2">
    <source>
        <dbReference type="ARBA" id="ARBA00022840"/>
    </source>
</evidence>
<protein>
    <recommendedName>
        <fullName evidence="3">CobQ/CobB/MinD/ParA nucleotide binding domain-containing protein</fullName>
    </recommendedName>
</protein>
<organism evidence="4">
    <name type="scientific">marine sediment metagenome</name>
    <dbReference type="NCBI Taxonomy" id="412755"/>
    <lineage>
        <taxon>unclassified sequences</taxon>
        <taxon>metagenomes</taxon>
        <taxon>ecological metagenomes</taxon>
    </lineage>
</organism>
<reference evidence="4" key="1">
    <citation type="journal article" date="2015" name="Nature">
        <title>Complex archaea that bridge the gap between prokaryotes and eukaryotes.</title>
        <authorList>
            <person name="Spang A."/>
            <person name="Saw J.H."/>
            <person name="Jorgensen S.L."/>
            <person name="Zaremba-Niedzwiedzka K."/>
            <person name="Martijn J."/>
            <person name="Lind A.E."/>
            <person name="van Eijk R."/>
            <person name="Schleper C."/>
            <person name="Guy L."/>
            <person name="Ettema T.J."/>
        </authorList>
    </citation>
    <scope>NUCLEOTIDE SEQUENCE</scope>
</reference>
<evidence type="ECO:0000259" key="3">
    <source>
        <dbReference type="Pfam" id="PF01656"/>
    </source>
</evidence>
<evidence type="ECO:0000313" key="4">
    <source>
        <dbReference type="EMBL" id="KKO11080.1"/>
    </source>
</evidence>
<accession>A0A0F9W3Y8</accession>
<dbReference type="GO" id="GO:0009898">
    <property type="term" value="C:cytoplasmic side of plasma membrane"/>
    <property type="evidence" value="ECO:0007669"/>
    <property type="project" value="TreeGrafter"/>
</dbReference>
<feature type="domain" description="CobQ/CobB/MinD/ParA nucleotide binding" evidence="3">
    <location>
        <begin position="3"/>
        <end position="222"/>
    </location>
</feature>
<dbReference type="Gene3D" id="3.40.50.300">
    <property type="entry name" value="P-loop containing nucleotide triphosphate hydrolases"/>
    <property type="match status" value="1"/>
</dbReference>
<dbReference type="PANTHER" id="PTHR43384">
    <property type="entry name" value="SEPTUM SITE-DETERMINING PROTEIN MIND HOMOLOG, CHLOROPLASTIC-RELATED"/>
    <property type="match status" value="1"/>
</dbReference>
<dbReference type="InterPro" id="IPR027417">
    <property type="entry name" value="P-loop_NTPase"/>
</dbReference>
<dbReference type="GO" id="GO:0005829">
    <property type="term" value="C:cytosol"/>
    <property type="evidence" value="ECO:0007669"/>
    <property type="project" value="TreeGrafter"/>
</dbReference>
<dbReference type="GO" id="GO:0016887">
    <property type="term" value="F:ATP hydrolysis activity"/>
    <property type="evidence" value="ECO:0007669"/>
    <property type="project" value="TreeGrafter"/>
</dbReference>
<dbReference type="PANTHER" id="PTHR43384:SF6">
    <property type="entry name" value="SEPTUM SITE-DETERMINING PROTEIN MIND HOMOLOG, CHLOROPLASTIC"/>
    <property type="match status" value="1"/>
</dbReference>
<dbReference type="AlphaFoldDB" id="A0A0F9W3Y8"/>
<sequence>MKIAISGKGGVGKTTLSAMFAAALNFQGHGVIAVDADPDANLAAALGLPHDRQPTFLADMTDMITERTGAKDAYGGYFKLNPKVDDIPEQFATTIDRIRLLALGGVSHGGDGCICPAAALIKALLTHLILGRDDSLIMDMDAGIEHLGRATAQSVDALVVVVDEGPWSHQTALRIRELAGDIGVRPPLAVANRVRESTDVDAIRHSLDGIPLIGTLPYDERMLAGLMTTTDENKLLPTEALTEQLPAIGEMLAQLQAAVQT</sequence>
<dbReference type="Pfam" id="PF01656">
    <property type="entry name" value="CbiA"/>
    <property type="match status" value="1"/>
</dbReference>
<dbReference type="SUPFAM" id="SSF52540">
    <property type="entry name" value="P-loop containing nucleoside triphosphate hydrolases"/>
    <property type="match status" value="1"/>
</dbReference>
<keyword evidence="1" id="KW-0547">Nucleotide-binding</keyword>
<dbReference type="InterPro" id="IPR002586">
    <property type="entry name" value="CobQ/CobB/MinD/ParA_Nub-bd_dom"/>
</dbReference>
<comment type="caution">
    <text evidence="4">The sequence shown here is derived from an EMBL/GenBank/DDBJ whole genome shotgun (WGS) entry which is preliminary data.</text>
</comment>
<keyword evidence="2" id="KW-0067">ATP-binding</keyword>
<dbReference type="EMBL" id="LAZR01000003">
    <property type="protein sequence ID" value="KKO11080.1"/>
    <property type="molecule type" value="Genomic_DNA"/>
</dbReference>
<evidence type="ECO:0000256" key="1">
    <source>
        <dbReference type="ARBA" id="ARBA00022741"/>
    </source>
</evidence>